<reference evidence="3 4" key="1">
    <citation type="submission" date="2021-03" db="EMBL/GenBank/DDBJ databases">
        <title>Complete genome of Parasphingorhabdus_sp.JHSY0214.</title>
        <authorList>
            <person name="Yoo J.H."/>
            <person name="Bae J.W."/>
        </authorList>
    </citation>
    <scope>NUCLEOTIDE SEQUENCE [LARGE SCALE GENOMIC DNA]</scope>
    <source>
        <strain evidence="3 4">JHSY0214</strain>
    </source>
</reference>
<dbReference type="PANTHER" id="PTHR41532">
    <property type="entry name" value="FIXS PROTEIN"/>
    <property type="match status" value="1"/>
</dbReference>
<protein>
    <submittedName>
        <fullName evidence="3">Cbb3-type cytochrome oxidase assembly protein CcoS</fullName>
    </submittedName>
</protein>
<name>A0ABX7T5W7_9SPHN</name>
<evidence type="ECO:0000256" key="2">
    <source>
        <dbReference type="SAM" id="Phobius"/>
    </source>
</evidence>
<keyword evidence="2" id="KW-0472">Membrane</keyword>
<accession>A0ABX7T5W7</accession>
<sequence length="66" mass="7096">MSGLAILIPVALLMGLAGLAFFFWAMRNGQFEDLDGAAQRVLIDDDAPNQDKSADDSEGRGKRKNG</sequence>
<dbReference type="Proteomes" id="UP000663923">
    <property type="component" value="Chromosome"/>
</dbReference>
<gene>
    <name evidence="3" type="primary">ccoS</name>
    <name evidence="3" type="ORF">J4G78_05340</name>
</gene>
<keyword evidence="4" id="KW-1185">Reference proteome</keyword>
<evidence type="ECO:0000256" key="1">
    <source>
        <dbReference type="SAM" id="MobiDB-lite"/>
    </source>
</evidence>
<feature type="transmembrane region" description="Helical" evidence="2">
    <location>
        <begin position="6"/>
        <end position="25"/>
    </location>
</feature>
<dbReference type="RefSeq" id="WP_207989143.1">
    <property type="nucleotide sequence ID" value="NZ_CP071794.1"/>
</dbReference>
<dbReference type="Pfam" id="PF03597">
    <property type="entry name" value="FixS"/>
    <property type="match status" value="1"/>
</dbReference>
<organism evidence="3 4">
    <name type="scientific">Parasphingorhabdus cellanae</name>
    <dbReference type="NCBI Taxonomy" id="2806553"/>
    <lineage>
        <taxon>Bacteria</taxon>
        <taxon>Pseudomonadati</taxon>
        <taxon>Pseudomonadota</taxon>
        <taxon>Alphaproteobacteria</taxon>
        <taxon>Sphingomonadales</taxon>
        <taxon>Sphingomonadaceae</taxon>
        <taxon>Parasphingorhabdus</taxon>
    </lineage>
</organism>
<feature type="region of interest" description="Disordered" evidence="1">
    <location>
        <begin position="44"/>
        <end position="66"/>
    </location>
</feature>
<dbReference type="InterPro" id="IPR004714">
    <property type="entry name" value="Cyt_oxidase_maturation_cbb3"/>
</dbReference>
<keyword evidence="2" id="KW-0812">Transmembrane</keyword>
<proteinExistence type="predicted"/>
<dbReference type="EMBL" id="CP071794">
    <property type="protein sequence ID" value="QTD56994.1"/>
    <property type="molecule type" value="Genomic_DNA"/>
</dbReference>
<keyword evidence="2" id="KW-1133">Transmembrane helix</keyword>
<dbReference type="NCBIfam" id="TIGR00847">
    <property type="entry name" value="ccoS"/>
    <property type="match status" value="1"/>
</dbReference>
<evidence type="ECO:0000313" key="3">
    <source>
        <dbReference type="EMBL" id="QTD56994.1"/>
    </source>
</evidence>
<evidence type="ECO:0000313" key="4">
    <source>
        <dbReference type="Proteomes" id="UP000663923"/>
    </source>
</evidence>
<dbReference type="PANTHER" id="PTHR41532:SF1">
    <property type="entry name" value="FIXS PROTEIN"/>
    <property type="match status" value="1"/>
</dbReference>